<evidence type="ECO:0000256" key="3">
    <source>
        <dbReference type="ARBA" id="ARBA00022448"/>
    </source>
</evidence>
<feature type="transmembrane region" description="Helical" evidence="7">
    <location>
        <begin position="256"/>
        <end position="281"/>
    </location>
</feature>
<dbReference type="InterPro" id="IPR038377">
    <property type="entry name" value="Na/Glc_symporter_sf"/>
</dbReference>
<comment type="caution">
    <text evidence="8">The sequence shown here is derived from an EMBL/GenBank/DDBJ whole genome shotgun (WGS) entry which is preliminary data.</text>
</comment>
<dbReference type="Pfam" id="PF00474">
    <property type="entry name" value="SSF"/>
    <property type="match status" value="1"/>
</dbReference>
<feature type="transmembrane region" description="Helical" evidence="7">
    <location>
        <begin position="178"/>
        <end position="195"/>
    </location>
</feature>
<evidence type="ECO:0000313" key="8">
    <source>
        <dbReference type="EMBL" id="KJV59072.1"/>
    </source>
</evidence>
<dbReference type="PROSITE" id="PS50283">
    <property type="entry name" value="NA_SOLUT_SYMP_3"/>
    <property type="match status" value="1"/>
</dbReference>
<keyword evidence="6 7" id="KW-0472">Membrane</keyword>
<feature type="transmembrane region" description="Helical" evidence="7">
    <location>
        <begin position="404"/>
        <end position="423"/>
    </location>
</feature>
<dbReference type="PATRIC" id="fig|1359196.3.peg.1420"/>
<gene>
    <name evidence="8" type="ORF">RFEPED_1469</name>
</gene>
<evidence type="ECO:0000256" key="2">
    <source>
        <dbReference type="ARBA" id="ARBA00006434"/>
    </source>
</evidence>
<evidence type="ECO:0000256" key="5">
    <source>
        <dbReference type="ARBA" id="ARBA00022989"/>
    </source>
</evidence>
<dbReference type="RefSeq" id="WP_011271292.1">
    <property type="nucleotide sequence ID" value="NZ_LANQ01000001.1"/>
</dbReference>
<feature type="transmembrane region" description="Helical" evidence="7">
    <location>
        <begin position="498"/>
        <end position="518"/>
    </location>
</feature>
<keyword evidence="3" id="KW-0813">Transport</keyword>
<dbReference type="Gene3D" id="1.20.1730.10">
    <property type="entry name" value="Sodium/glucose cotransporter"/>
    <property type="match status" value="1"/>
</dbReference>
<proteinExistence type="inferred from homology"/>
<dbReference type="PANTHER" id="PTHR48086">
    <property type="entry name" value="SODIUM/PROLINE SYMPORTER-RELATED"/>
    <property type="match status" value="1"/>
</dbReference>
<dbReference type="GO" id="GO:0005886">
    <property type="term" value="C:plasma membrane"/>
    <property type="evidence" value="ECO:0007669"/>
    <property type="project" value="TreeGrafter"/>
</dbReference>
<protein>
    <submittedName>
        <fullName evidence="8">Solute symporter family protein</fullName>
    </submittedName>
</protein>
<evidence type="ECO:0000256" key="6">
    <source>
        <dbReference type="ARBA" id="ARBA00023136"/>
    </source>
</evidence>
<dbReference type="CDD" id="cd10322">
    <property type="entry name" value="SLC5sbd"/>
    <property type="match status" value="1"/>
</dbReference>
<evidence type="ECO:0000313" key="9">
    <source>
        <dbReference type="Proteomes" id="UP000033475"/>
    </source>
</evidence>
<dbReference type="Proteomes" id="UP000033475">
    <property type="component" value="Unassembled WGS sequence"/>
</dbReference>
<comment type="similarity">
    <text evidence="2">Belongs to the sodium:solute symporter (SSF) (TC 2.A.21) family.</text>
</comment>
<comment type="subcellular location">
    <subcellularLocation>
        <location evidence="1">Membrane</location>
        <topology evidence="1">Multi-pass membrane protein</topology>
    </subcellularLocation>
</comment>
<sequence length="984" mass="111755">MNVDIIILITFLLANLTVGIFSSGKINTVKEYAVGKQDFRTSDIVATIVATWVGGGMFSNVLQKTYTDGFKFLIADIANCLSFLFCYILVPRMGEFLGATSIATAMGNIYGKYVKLITAIAGLIVSVGFIGIQLKVFGGLIGHFFDVPVAYTIFISGIIVVSYSCFGGIRAVTFTDVLQFFTFCAFIPILGFSIWRHSSQDIIDILKNSPLLNHRDIFNSSQEFFIFITLSLYFALPSFYPAYFQRFAIAKNIFQLRKAFLIATLILLLMKIFIALISIFLYSVNPTLQPNLMLGYIIDNYSYPGLKGIIVSGLAALIMSTADSHINAASMLVASDIMNKDSNSDNLFICRLASIIIGVLGIFLAILQNNILDIMLMSASFYMPIVTVPFVFTVVGFRSSGKAVLIGMIAGFITVVIWRIFFMNTGIDSVIPGIIANLLFLFGSHYLLKQPGGWGMIKDSYTLKAIQDERKRKIISIYHSFTKFNLTKFLENNTPKNNLTYSFFGVFVFFSTIASIYTVKIFVLAVESKLLTTIFQIMLIMAALFICYPIWPARLNKKLKQMVWFISIFFLLTLCSSFFVIINNFATSQLIIFALNTVVLAMLIRWKVAVIALIIGIFCSIQICEHFILPNLPIKITISYFYITYICLLISTIIVAFIIPKEKEKELIAFFLNQLTHQNEERKKTLLKLLQYRTEFFNNIDQNCISLFQSLNQKIQLLNQDIQQCKEPKQIIQKCKNLSKLVSKINEGGEYLHKVIFQLQHNLKINLDKVNLRDFLQKIVDEQKPLLFNKKILFQFNSDSTENIYLDAILIKQIIELFIQTGIKYLTQDIILIKIDDTEICYDLSFTDKMKAIRKAVKITVIFNAVKVTPEIINTLLLKLRDVNSDFYQIVFAHFGKCDLQITEKKELCYSLTIPKELNKIRSAKLDLLNDEWEKIISMYSGLKETSDQVKINVAKKLLEHGIDNYIISKSTNLPIEEVNKLTT</sequence>
<feature type="transmembrane region" description="Helical" evidence="7">
    <location>
        <begin position="563"/>
        <end position="582"/>
    </location>
</feature>
<organism evidence="8 9">
    <name type="scientific">Rickettsia felis str. Pedreira</name>
    <dbReference type="NCBI Taxonomy" id="1359196"/>
    <lineage>
        <taxon>Bacteria</taxon>
        <taxon>Pseudomonadati</taxon>
        <taxon>Pseudomonadota</taxon>
        <taxon>Alphaproteobacteria</taxon>
        <taxon>Rickettsiales</taxon>
        <taxon>Rickettsiaceae</taxon>
        <taxon>Rickettsieae</taxon>
        <taxon>Rickettsia</taxon>
        <taxon>spotted fever group</taxon>
    </lineage>
</organism>
<feature type="transmembrane region" description="Helical" evidence="7">
    <location>
        <begin position="69"/>
        <end position="90"/>
    </location>
</feature>
<feature type="transmembrane region" description="Helical" evidence="7">
    <location>
        <begin position="44"/>
        <end position="63"/>
    </location>
</feature>
<feature type="transmembrane region" description="Helical" evidence="7">
    <location>
        <begin position="429"/>
        <end position="448"/>
    </location>
</feature>
<evidence type="ECO:0000256" key="1">
    <source>
        <dbReference type="ARBA" id="ARBA00004141"/>
    </source>
</evidence>
<feature type="transmembrane region" description="Helical" evidence="7">
    <location>
        <begin position="149"/>
        <end position="166"/>
    </location>
</feature>
<feature type="transmembrane region" description="Helical" evidence="7">
    <location>
        <begin position="640"/>
        <end position="659"/>
    </location>
</feature>
<dbReference type="EMBL" id="LANQ01000001">
    <property type="protein sequence ID" value="KJV59072.1"/>
    <property type="molecule type" value="Genomic_DNA"/>
</dbReference>
<feature type="transmembrane region" description="Helical" evidence="7">
    <location>
        <begin position="116"/>
        <end position="137"/>
    </location>
</feature>
<keyword evidence="4 7" id="KW-0812">Transmembrane</keyword>
<dbReference type="GO" id="GO:0022857">
    <property type="term" value="F:transmembrane transporter activity"/>
    <property type="evidence" value="ECO:0007669"/>
    <property type="project" value="InterPro"/>
</dbReference>
<feature type="transmembrane region" description="Helical" evidence="7">
    <location>
        <begin position="530"/>
        <end position="551"/>
    </location>
</feature>
<dbReference type="AlphaFoldDB" id="A0A0F3MUG8"/>
<name>A0A0F3MUG8_RICFI</name>
<reference evidence="8 9" key="1">
    <citation type="submission" date="2015-01" db="EMBL/GenBank/DDBJ databases">
        <title>Genome Sequencing of Rickettsiales.</title>
        <authorList>
            <person name="Daugherty S.C."/>
            <person name="Su Q."/>
            <person name="Abolude K."/>
            <person name="Beier-Sexton M."/>
            <person name="Carlyon J.A."/>
            <person name="Carter R."/>
            <person name="Day N.P."/>
            <person name="Dumler S.J."/>
            <person name="Dyachenko V."/>
            <person name="Godinez A."/>
            <person name="Kurtti T.J."/>
            <person name="Lichay M."/>
            <person name="Mullins K.E."/>
            <person name="Ott S."/>
            <person name="Pappas-Brown V."/>
            <person name="Paris D.H."/>
            <person name="Patel P."/>
            <person name="Richards A.L."/>
            <person name="Sadzewicz L."/>
            <person name="Sears K."/>
            <person name="Seidman D."/>
            <person name="Sengamalay N."/>
            <person name="Stenos J."/>
            <person name="Tallon L.J."/>
            <person name="Vincent G."/>
            <person name="Fraser C.M."/>
            <person name="Munderloh U."/>
            <person name="Dunning-Hotopp J.C."/>
        </authorList>
    </citation>
    <scope>NUCLEOTIDE SEQUENCE [LARGE SCALE GENOMIC DNA]</scope>
    <source>
        <strain evidence="8 9">Pedreira</strain>
    </source>
</reference>
<feature type="transmembrane region" description="Helical" evidence="7">
    <location>
        <begin position="6"/>
        <end position="23"/>
    </location>
</feature>
<evidence type="ECO:0000256" key="4">
    <source>
        <dbReference type="ARBA" id="ARBA00022692"/>
    </source>
</evidence>
<dbReference type="InterPro" id="IPR050277">
    <property type="entry name" value="Sodium:Solute_Symporter"/>
</dbReference>
<feature type="transmembrane region" description="Helical" evidence="7">
    <location>
        <begin position="301"/>
        <end position="322"/>
    </location>
</feature>
<feature type="transmembrane region" description="Helical" evidence="7">
    <location>
        <begin position="224"/>
        <end position="244"/>
    </location>
</feature>
<feature type="transmembrane region" description="Helical" evidence="7">
    <location>
        <begin position="348"/>
        <end position="368"/>
    </location>
</feature>
<evidence type="ECO:0000256" key="7">
    <source>
        <dbReference type="SAM" id="Phobius"/>
    </source>
</evidence>
<dbReference type="PANTHER" id="PTHR48086:SF7">
    <property type="entry name" value="SODIUM-SOLUTE SYMPORTER-RELATED"/>
    <property type="match status" value="1"/>
</dbReference>
<keyword evidence="5 7" id="KW-1133">Transmembrane helix</keyword>
<feature type="transmembrane region" description="Helical" evidence="7">
    <location>
        <begin position="374"/>
        <end position="397"/>
    </location>
</feature>
<dbReference type="InterPro" id="IPR001734">
    <property type="entry name" value="Na/solute_symporter"/>
</dbReference>
<accession>A0A0F3MUG8</accession>
<feature type="transmembrane region" description="Helical" evidence="7">
    <location>
        <begin position="609"/>
        <end position="628"/>
    </location>
</feature>